<dbReference type="PANTHER" id="PTHR45947:SF3">
    <property type="entry name" value="SULFOQUINOVOSYL TRANSFERASE SQD2"/>
    <property type="match status" value="1"/>
</dbReference>
<evidence type="ECO:0000313" key="3">
    <source>
        <dbReference type="EMBL" id="MCP2729664.1"/>
    </source>
</evidence>
<name>A0AAE3GSE4_9CYAN</name>
<sequence length="397" mass="44521">MDDINNSRIALLFPSMGRAAYWQPVLSEFTHKFKNTIIYTGDWPGFTAGFEDAFTVEVVGAMKYIRIIPSTVGYSLGFSFVSFGIINKLLRFKPEVIFASSFSVWTLLVLLLKSWLGWRVIIIYDGSSPSIDRLNSKPHLFYRKMMVRLADAFVTNSQAGKNYLTQVLNANESSVFAQPYQVPTPKALFGQPGETQPTIVPSQKPIFLFTGVIEVRKGVDRLLEACKLLQAQGYHNYTLMVIGDGPKLEELKLFSETHDLRDGFAPLRDRVIWLGWVDYSQLGTYFRYADVFVFPTLEDIWGMVVLEAMALGKPILCSKSAGVSEMIVEGENGYLFDPNQPAELAKLMSSFIDNPEQIMTMGSRSEQLIAKHTPQSAAQFLIEITSLVLGTPTTNNQ</sequence>
<gene>
    <name evidence="3" type="ORF">NJ959_14520</name>
</gene>
<dbReference type="Pfam" id="PF00534">
    <property type="entry name" value="Glycos_transf_1"/>
    <property type="match status" value="1"/>
</dbReference>
<dbReference type="RefSeq" id="WP_254012445.1">
    <property type="nucleotide sequence ID" value="NZ_JAMZMM010000132.1"/>
</dbReference>
<dbReference type="PANTHER" id="PTHR45947">
    <property type="entry name" value="SULFOQUINOVOSYL TRANSFERASE SQD2"/>
    <property type="match status" value="1"/>
</dbReference>
<dbReference type="InterPro" id="IPR050194">
    <property type="entry name" value="Glycosyltransferase_grp1"/>
</dbReference>
<dbReference type="Proteomes" id="UP001204953">
    <property type="component" value="Unassembled WGS sequence"/>
</dbReference>
<keyword evidence="1" id="KW-0812">Transmembrane</keyword>
<accession>A0AAE3GSE4</accession>
<protein>
    <submittedName>
        <fullName evidence="3">Glycosyltransferase family 4 protein</fullName>
    </submittedName>
</protein>
<reference evidence="3" key="1">
    <citation type="submission" date="2022-06" db="EMBL/GenBank/DDBJ databases">
        <title>New cyanobacteria of genus Symplocastrum in benthos of Lake Baikal.</title>
        <authorList>
            <person name="Sorokovikova E."/>
            <person name="Tikhonova I."/>
            <person name="Krasnopeev A."/>
            <person name="Evseev P."/>
            <person name="Gladkikh A."/>
            <person name="Belykh O."/>
        </authorList>
    </citation>
    <scope>NUCLEOTIDE SEQUENCE</scope>
    <source>
        <strain evidence="3">BBK-W-15</strain>
    </source>
</reference>
<dbReference type="CDD" id="cd03801">
    <property type="entry name" value="GT4_PimA-like"/>
    <property type="match status" value="1"/>
</dbReference>
<feature type="transmembrane region" description="Helical" evidence="1">
    <location>
        <begin position="72"/>
        <end position="90"/>
    </location>
</feature>
<evidence type="ECO:0000256" key="1">
    <source>
        <dbReference type="SAM" id="Phobius"/>
    </source>
</evidence>
<dbReference type="Gene3D" id="3.40.50.2000">
    <property type="entry name" value="Glycogen Phosphorylase B"/>
    <property type="match status" value="2"/>
</dbReference>
<comment type="caution">
    <text evidence="3">The sequence shown here is derived from an EMBL/GenBank/DDBJ whole genome shotgun (WGS) entry which is preliminary data.</text>
</comment>
<feature type="domain" description="Glycosyl transferase family 1" evidence="2">
    <location>
        <begin position="200"/>
        <end position="365"/>
    </location>
</feature>
<dbReference type="GO" id="GO:0016757">
    <property type="term" value="F:glycosyltransferase activity"/>
    <property type="evidence" value="ECO:0007669"/>
    <property type="project" value="InterPro"/>
</dbReference>
<organism evidence="3 4">
    <name type="scientific">Limnofasciculus baicalensis BBK-W-15</name>
    <dbReference type="NCBI Taxonomy" id="2699891"/>
    <lineage>
        <taxon>Bacteria</taxon>
        <taxon>Bacillati</taxon>
        <taxon>Cyanobacteriota</taxon>
        <taxon>Cyanophyceae</taxon>
        <taxon>Coleofasciculales</taxon>
        <taxon>Coleofasciculaceae</taxon>
        <taxon>Limnofasciculus</taxon>
        <taxon>Limnofasciculus baicalensis</taxon>
    </lineage>
</organism>
<keyword evidence="1" id="KW-0472">Membrane</keyword>
<dbReference type="EMBL" id="JAMZMM010000132">
    <property type="protein sequence ID" value="MCP2729664.1"/>
    <property type="molecule type" value="Genomic_DNA"/>
</dbReference>
<dbReference type="InterPro" id="IPR001296">
    <property type="entry name" value="Glyco_trans_1"/>
</dbReference>
<evidence type="ECO:0000313" key="4">
    <source>
        <dbReference type="Proteomes" id="UP001204953"/>
    </source>
</evidence>
<keyword evidence="4" id="KW-1185">Reference proteome</keyword>
<dbReference type="SUPFAM" id="SSF53756">
    <property type="entry name" value="UDP-Glycosyltransferase/glycogen phosphorylase"/>
    <property type="match status" value="1"/>
</dbReference>
<feature type="transmembrane region" description="Helical" evidence="1">
    <location>
        <begin position="96"/>
        <end position="116"/>
    </location>
</feature>
<evidence type="ECO:0000259" key="2">
    <source>
        <dbReference type="Pfam" id="PF00534"/>
    </source>
</evidence>
<dbReference type="AlphaFoldDB" id="A0AAE3GSE4"/>
<keyword evidence="1" id="KW-1133">Transmembrane helix</keyword>
<proteinExistence type="predicted"/>